<gene>
    <name evidence="9" type="primary">ispE</name>
    <name evidence="12" type="ORF">HNP84_003878</name>
</gene>
<evidence type="ECO:0000313" key="13">
    <source>
        <dbReference type="Proteomes" id="UP000578449"/>
    </source>
</evidence>
<dbReference type="SUPFAM" id="SSF54211">
    <property type="entry name" value="Ribosomal protein S5 domain 2-like"/>
    <property type="match status" value="1"/>
</dbReference>
<name>A0A840P459_9ACTN</name>
<evidence type="ECO:0000256" key="4">
    <source>
        <dbReference type="ARBA" id="ARBA00022679"/>
    </source>
</evidence>
<evidence type="ECO:0000256" key="7">
    <source>
        <dbReference type="ARBA" id="ARBA00022840"/>
    </source>
</evidence>
<dbReference type="PANTHER" id="PTHR43527:SF2">
    <property type="entry name" value="4-DIPHOSPHOCYTIDYL-2-C-METHYL-D-ERYTHRITOL KINASE, CHLOROPLASTIC"/>
    <property type="match status" value="1"/>
</dbReference>
<proteinExistence type="inferred from homology"/>
<dbReference type="SUPFAM" id="SSF55060">
    <property type="entry name" value="GHMP Kinase, C-terminal domain"/>
    <property type="match status" value="1"/>
</dbReference>
<evidence type="ECO:0000256" key="6">
    <source>
        <dbReference type="ARBA" id="ARBA00022777"/>
    </source>
</evidence>
<comment type="pathway">
    <text evidence="9">Isoprenoid biosynthesis; isopentenyl diphosphate biosynthesis via DXP pathway; isopentenyl diphosphate from 1-deoxy-D-xylulose 5-phosphate: step 3/6.</text>
</comment>
<dbReference type="Pfam" id="PF00288">
    <property type="entry name" value="GHMP_kinases_N"/>
    <property type="match status" value="1"/>
</dbReference>
<evidence type="ECO:0000256" key="1">
    <source>
        <dbReference type="ARBA" id="ARBA00009684"/>
    </source>
</evidence>
<dbReference type="PANTHER" id="PTHR43527">
    <property type="entry name" value="4-DIPHOSPHOCYTIDYL-2-C-METHYL-D-ERYTHRITOL KINASE, CHLOROPLASTIC"/>
    <property type="match status" value="1"/>
</dbReference>
<dbReference type="UniPathway" id="UPA00056">
    <property type="reaction ID" value="UER00094"/>
</dbReference>
<evidence type="ECO:0000256" key="8">
    <source>
        <dbReference type="ARBA" id="ARBA00032554"/>
    </source>
</evidence>
<dbReference type="Proteomes" id="UP000578449">
    <property type="component" value="Unassembled WGS sequence"/>
</dbReference>
<dbReference type="PIRSF" id="PIRSF010376">
    <property type="entry name" value="IspE"/>
    <property type="match status" value="1"/>
</dbReference>
<comment type="function">
    <text evidence="9">Catalyzes the phosphorylation of the position 2 hydroxy group of 4-diphosphocytidyl-2C-methyl-D-erythritol.</text>
</comment>
<comment type="caution">
    <text evidence="12">The sequence shown here is derived from an EMBL/GenBank/DDBJ whole genome shotgun (WGS) entry which is preliminary data.</text>
</comment>
<keyword evidence="7 9" id="KW-0067">ATP-binding</keyword>
<evidence type="ECO:0000256" key="2">
    <source>
        <dbReference type="ARBA" id="ARBA00012052"/>
    </source>
</evidence>
<protein>
    <recommendedName>
        <fullName evidence="3 9">4-diphosphocytidyl-2-C-methyl-D-erythritol kinase</fullName>
        <shortName evidence="9">CMK</shortName>
        <ecNumber evidence="2 9">2.7.1.148</ecNumber>
    </recommendedName>
    <alternativeName>
        <fullName evidence="8 9">4-(cytidine-5'-diphospho)-2-C-methyl-D-erythritol kinase</fullName>
    </alternativeName>
</protein>
<dbReference type="EC" id="2.7.1.148" evidence="2 9"/>
<dbReference type="GO" id="GO:0005524">
    <property type="term" value="F:ATP binding"/>
    <property type="evidence" value="ECO:0007669"/>
    <property type="project" value="UniProtKB-UniRule"/>
</dbReference>
<sequence>MIDVTGLPVAAGGAVTVRVPAKVNVRLAVGPPRADGFHDLVNVFHAVSLYDDVTAAEPVEPGAYSVRVTGLSADQVPLDGGNLAVRAARALAAHAGRAYGADLQIRKAIPVAGGMAGGSADAAGALVACNELWGLGLTREELMEIGGDIGSDVPFALLGGTAVGTGRGERLAPAEVGGRFHWVFALAEGGLSTAEVYATCDRLRAEAGVTAGPPRANAALMEALRAGDAAALGRELANDLQPAALALMPGLAGVLAAGRERGALGAIVSGSGPTCAFLTGSAAEAAALAAGLEAAGVCRAALTAYGDVPGAAVVAAAP</sequence>
<keyword evidence="6 9" id="KW-0418">Kinase</keyword>
<feature type="domain" description="GHMP kinase N-terminal" evidence="10">
    <location>
        <begin position="82"/>
        <end position="160"/>
    </location>
</feature>
<feature type="binding site" evidence="9">
    <location>
        <begin position="110"/>
        <end position="120"/>
    </location>
    <ligand>
        <name>ATP</name>
        <dbReference type="ChEBI" id="CHEBI:30616"/>
    </ligand>
</feature>
<dbReference type="Gene3D" id="3.30.70.890">
    <property type="entry name" value="GHMP kinase, C-terminal domain"/>
    <property type="match status" value="1"/>
</dbReference>
<evidence type="ECO:0000256" key="3">
    <source>
        <dbReference type="ARBA" id="ARBA00017473"/>
    </source>
</evidence>
<dbReference type="EMBL" id="JACHGN010000007">
    <property type="protein sequence ID" value="MBB5134152.1"/>
    <property type="molecule type" value="Genomic_DNA"/>
</dbReference>
<dbReference type="Pfam" id="PF08544">
    <property type="entry name" value="GHMP_kinases_C"/>
    <property type="match status" value="1"/>
</dbReference>
<feature type="active site" evidence="9">
    <location>
        <position position="22"/>
    </location>
</feature>
<dbReference type="InterPro" id="IPR013750">
    <property type="entry name" value="GHMP_kinase_C_dom"/>
</dbReference>
<dbReference type="InterPro" id="IPR020568">
    <property type="entry name" value="Ribosomal_Su5_D2-typ_SF"/>
</dbReference>
<dbReference type="HAMAP" id="MF_00061">
    <property type="entry name" value="IspE"/>
    <property type="match status" value="1"/>
</dbReference>
<keyword evidence="9" id="KW-0414">Isoprene biosynthesis</keyword>
<dbReference type="GO" id="GO:0050515">
    <property type="term" value="F:4-(cytidine 5'-diphospho)-2-C-methyl-D-erythritol kinase activity"/>
    <property type="evidence" value="ECO:0007669"/>
    <property type="project" value="UniProtKB-UniRule"/>
</dbReference>
<comment type="similarity">
    <text evidence="1 9">Belongs to the GHMP kinase family. IspE subfamily.</text>
</comment>
<keyword evidence="13" id="KW-1185">Reference proteome</keyword>
<dbReference type="GO" id="GO:0019288">
    <property type="term" value="P:isopentenyl diphosphate biosynthetic process, methylerythritol 4-phosphate pathway"/>
    <property type="evidence" value="ECO:0007669"/>
    <property type="project" value="UniProtKB-UniRule"/>
</dbReference>
<dbReference type="InterPro" id="IPR036554">
    <property type="entry name" value="GHMP_kinase_C_sf"/>
</dbReference>
<dbReference type="Gene3D" id="3.30.230.10">
    <property type="match status" value="1"/>
</dbReference>
<accession>A0A840P459</accession>
<dbReference type="InterPro" id="IPR006204">
    <property type="entry name" value="GHMP_kinase_N_dom"/>
</dbReference>
<feature type="active site" evidence="9">
    <location>
        <position position="152"/>
    </location>
</feature>
<dbReference type="NCBIfam" id="TIGR00154">
    <property type="entry name" value="ispE"/>
    <property type="match status" value="1"/>
</dbReference>
<dbReference type="AlphaFoldDB" id="A0A840P459"/>
<comment type="catalytic activity">
    <reaction evidence="9">
        <text>4-CDP-2-C-methyl-D-erythritol + ATP = 4-CDP-2-C-methyl-D-erythritol 2-phosphate + ADP + H(+)</text>
        <dbReference type="Rhea" id="RHEA:18437"/>
        <dbReference type="ChEBI" id="CHEBI:15378"/>
        <dbReference type="ChEBI" id="CHEBI:30616"/>
        <dbReference type="ChEBI" id="CHEBI:57823"/>
        <dbReference type="ChEBI" id="CHEBI:57919"/>
        <dbReference type="ChEBI" id="CHEBI:456216"/>
        <dbReference type="EC" id="2.7.1.148"/>
    </reaction>
</comment>
<evidence type="ECO:0000259" key="10">
    <source>
        <dbReference type="Pfam" id="PF00288"/>
    </source>
</evidence>
<keyword evidence="5 9" id="KW-0547">Nucleotide-binding</keyword>
<dbReference type="NCBIfam" id="NF002870">
    <property type="entry name" value="PRK03188.1"/>
    <property type="match status" value="1"/>
</dbReference>
<dbReference type="InterPro" id="IPR004424">
    <property type="entry name" value="IspE"/>
</dbReference>
<evidence type="ECO:0000256" key="9">
    <source>
        <dbReference type="HAMAP-Rule" id="MF_00061"/>
    </source>
</evidence>
<evidence type="ECO:0000256" key="5">
    <source>
        <dbReference type="ARBA" id="ARBA00022741"/>
    </source>
</evidence>
<dbReference type="GO" id="GO:0016114">
    <property type="term" value="P:terpenoid biosynthetic process"/>
    <property type="evidence" value="ECO:0007669"/>
    <property type="project" value="UniProtKB-UniRule"/>
</dbReference>
<evidence type="ECO:0000313" key="12">
    <source>
        <dbReference type="EMBL" id="MBB5134152.1"/>
    </source>
</evidence>
<feature type="domain" description="GHMP kinase C-terminal" evidence="11">
    <location>
        <begin position="220"/>
        <end position="295"/>
    </location>
</feature>
<dbReference type="InterPro" id="IPR014721">
    <property type="entry name" value="Ribsml_uS5_D2-typ_fold_subgr"/>
</dbReference>
<evidence type="ECO:0000259" key="11">
    <source>
        <dbReference type="Pfam" id="PF08544"/>
    </source>
</evidence>
<reference evidence="12 13" key="1">
    <citation type="submission" date="2020-08" db="EMBL/GenBank/DDBJ databases">
        <title>Genomic Encyclopedia of Type Strains, Phase IV (KMG-IV): sequencing the most valuable type-strain genomes for metagenomic binning, comparative biology and taxonomic classification.</title>
        <authorList>
            <person name="Goeker M."/>
        </authorList>
    </citation>
    <scope>NUCLEOTIDE SEQUENCE [LARGE SCALE GENOMIC DNA]</scope>
    <source>
        <strain evidence="12 13">DSM 45615</strain>
    </source>
</reference>
<organism evidence="12 13">
    <name type="scientific">Thermocatellispora tengchongensis</name>
    <dbReference type="NCBI Taxonomy" id="1073253"/>
    <lineage>
        <taxon>Bacteria</taxon>
        <taxon>Bacillati</taxon>
        <taxon>Actinomycetota</taxon>
        <taxon>Actinomycetes</taxon>
        <taxon>Streptosporangiales</taxon>
        <taxon>Streptosporangiaceae</taxon>
        <taxon>Thermocatellispora</taxon>
    </lineage>
</organism>
<keyword evidence="4 9" id="KW-0808">Transferase</keyword>